<keyword evidence="2" id="KW-1185">Reference proteome</keyword>
<reference evidence="2" key="1">
    <citation type="journal article" date="2023" name="Nat. Plants">
        <title>Single-cell RNA sequencing provides a high-resolution roadmap for understanding the multicellular compartmentation of specialized metabolism.</title>
        <authorList>
            <person name="Sun S."/>
            <person name="Shen X."/>
            <person name="Li Y."/>
            <person name="Li Y."/>
            <person name="Wang S."/>
            <person name="Li R."/>
            <person name="Zhang H."/>
            <person name="Shen G."/>
            <person name="Guo B."/>
            <person name="Wei J."/>
            <person name="Xu J."/>
            <person name="St-Pierre B."/>
            <person name="Chen S."/>
            <person name="Sun C."/>
        </authorList>
    </citation>
    <scope>NUCLEOTIDE SEQUENCE [LARGE SCALE GENOMIC DNA]</scope>
</reference>
<proteinExistence type="predicted"/>
<name>A0ACB9ZR21_CATRO</name>
<sequence length="104" mass="11542">MAESSHAINSAGLGWRMLANPNALWTQALTCKYGGRNGLIGTTKRSNCSTLIDNVKWDLIPNNPFWARLLWANSHQNPLRNLLARAKIIQMVPNGRKCGDLSVQ</sequence>
<evidence type="ECO:0000313" key="1">
    <source>
        <dbReference type="EMBL" id="KAI5650167.1"/>
    </source>
</evidence>
<dbReference type="EMBL" id="CM044708">
    <property type="protein sequence ID" value="KAI5650167.1"/>
    <property type="molecule type" value="Genomic_DNA"/>
</dbReference>
<dbReference type="Proteomes" id="UP001060085">
    <property type="component" value="Linkage Group LG08"/>
</dbReference>
<protein>
    <submittedName>
        <fullName evidence="1">Uncharacterized protein</fullName>
    </submittedName>
</protein>
<accession>A0ACB9ZR21</accession>
<comment type="caution">
    <text evidence="1">The sequence shown here is derived from an EMBL/GenBank/DDBJ whole genome shotgun (WGS) entry which is preliminary data.</text>
</comment>
<evidence type="ECO:0000313" key="2">
    <source>
        <dbReference type="Proteomes" id="UP001060085"/>
    </source>
</evidence>
<gene>
    <name evidence="1" type="ORF">M9H77_36172</name>
</gene>
<organism evidence="1 2">
    <name type="scientific">Catharanthus roseus</name>
    <name type="common">Madagascar periwinkle</name>
    <name type="synonym">Vinca rosea</name>
    <dbReference type="NCBI Taxonomy" id="4058"/>
    <lineage>
        <taxon>Eukaryota</taxon>
        <taxon>Viridiplantae</taxon>
        <taxon>Streptophyta</taxon>
        <taxon>Embryophyta</taxon>
        <taxon>Tracheophyta</taxon>
        <taxon>Spermatophyta</taxon>
        <taxon>Magnoliopsida</taxon>
        <taxon>eudicotyledons</taxon>
        <taxon>Gunneridae</taxon>
        <taxon>Pentapetalae</taxon>
        <taxon>asterids</taxon>
        <taxon>lamiids</taxon>
        <taxon>Gentianales</taxon>
        <taxon>Apocynaceae</taxon>
        <taxon>Rauvolfioideae</taxon>
        <taxon>Vinceae</taxon>
        <taxon>Catharanthinae</taxon>
        <taxon>Catharanthus</taxon>
    </lineage>
</organism>